<comment type="caution">
    <text evidence="3">The sequence shown here is derived from an EMBL/GenBank/DDBJ whole genome shotgun (WGS) entry which is preliminary data.</text>
</comment>
<dbReference type="EMBL" id="JABARZ010000025">
    <property type="protein sequence ID" value="NMD58023.1"/>
    <property type="molecule type" value="Genomic_DNA"/>
</dbReference>
<dbReference type="Gene3D" id="1.10.1660.10">
    <property type="match status" value="1"/>
</dbReference>
<dbReference type="InterPro" id="IPR000551">
    <property type="entry name" value="MerR-type_HTH_dom"/>
</dbReference>
<dbReference type="PROSITE" id="PS50937">
    <property type="entry name" value="HTH_MERR_2"/>
    <property type="match status" value="1"/>
</dbReference>
<reference evidence="3 4" key="1">
    <citation type="submission" date="2020-04" db="EMBL/GenBank/DDBJ databases">
        <title>MicrobeNet Type strains.</title>
        <authorList>
            <person name="Nicholson A.C."/>
        </authorList>
    </citation>
    <scope>NUCLEOTIDE SEQUENCE [LARGE SCALE GENOMIC DNA]</scope>
    <source>
        <strain evidence="3 4">ATCC BAA-330</strain>
    </source>
</reference>
<protein>
    <submittedName>
        <fullName evidence="3">MerR family transcriptional regulator</fullName>
    </submittedName>
</protein>
<keyword evidence="1" id="KW-0238">DNA-binding</keyword>
<dbReference type="SMART" id="SM00422">
    <property type="entry name" value="HTH_MERR"/>
    <property type="match status" value="1"/>
</dbReference>
<feature type="domain" description="HTH merR-type" evidence="2">
    <location>
        <begin position="1"/>
        <end position="69"/>
    </location>
</feature>
<evidence type="ECO:0000313" key="4">
    <source>
        <dbReference type="Proteomes" id="UP000556611"/>
    </source>
</evidence>
<dbReference type="PANTHER" id="PTHR30204">
    <property type="entry name" value="REDOX-CYCLING DRUG-SENSING TRANSCRIPTIONAL ACTIVATOR SOXR"/>
    <property type="match status" value="1"/>
</dbReference>
<sequence length="136" mass="15154">MTIGQLSARTAVPVKALREYTDLGLIYTLGRSAAGYRLYTDDALWCVRFIGELRGLGLTIAEIDHLVTTGHNTDGPTVGSRLSELLQRSRQRLRERISHAQQILDRIDEFETTHSTYATADDLWSTGELCGCDVRA</sequence>
<dbReference type="RefSeq" id="WP_191834259.1">
    <property type="nucleotide sequence ID" value="NZ_JABARZ010000025.1"/>
</dbReference>
<dbReference type="PANTHER" id="PTHR30204:SF97">
    <property type="entry name" value="MERR FAMILY REGULATORY PROTEIN"/>
    <property type="match status" value="1"/>
</dbReference>
<dbReference type="Proteomes" id="UP000556611">
    <property type="component" value="Unassembled WGS sequence"/>
</dbReference>
<name>A0ABX1LLY1_9ACTN</name>
<dbReference type="InterPro" id="IPR009061">
    <property type="entry name" value="DNA-bd_dom_put_sf"/>
</dbReference>
<keyword evidence="4" id="KW-1185">Reference proteome</keyword>
<proteinExistence type="predicted"/>
<accession>A0ABX1LLY1</accession>
<dbReference type="InterPro" id="IPR047057">
    <property type="entry name" value="MerR_fam"/>
</dbReference>
<dbReference type="Pfam" id="PF13411">
    <property type="entry name" value="MerR_1"/>
    <property type="match status" value="1"/>
</dbReference>
<gene>
    <name evidence="3" type="ORF">HHU10_20610</name>
</gene>
<evidence type="ECO:0000256" key="1">
    <source>
        <dbReference type="ARBA" id="ARBA00023125"/>
    </source>
</evidence>
<organism evidence="3 4">
    <name type="scientific">Tsukamurella columbiensis</name>
    <dbReference type="NCBI Taxonomy" id="128509"/>
    <lineage>
        <taxon>Bacteria</taxon>
        <taxon>Bacillati</taxon>
        <taxon>Actinomycetota</taxon>
        <taxon>Actinomycetes</taxon>
        <taxon>Mycobacteriales</taxon>
        <taxon>Tsukamurellaceae</taxon>
        <taxon>Tsukamurella</taxon>
    </lineage>
</organism>
<dbReference type="SUPFAM" id="SSF46955">
    <property type="entry name" value="Putative DNA-binding domain"/>
    <property type="match status" value="1"/>
</dbReference>
<evidence type="ECO:0000259" key="2">
    <source>
        <dbReference type="PROSITE" id="PS50937"/>
    </source>
</evidence>
<evidence type="ECO:0000313" key="3">
    <source>
        <dbReference type="EMBL" id="NMD58023.1"/>
    </source>
</evidence>